<dbReference type="PANTHER" id="PTHR43560">
    <property type="entry name" value="ION-TRANSLOCATING OXIDOREDUCTASE COMPLEX SUBUNIT B"/>
    <property type="match status" value="1"/>
</dbReference>
<dbReference type="GO" id="GO:0051536">
    <property type="term" value="F:iron-sulfur cluster binding"/>
    <property type="evidence" value="ECO:0007669"/>
    <property type="project" value="UniProtKB-KW"/>
</dbReference>
<evidence type="ECO:0000313" key="6">
    <source>
        <dbReference type="EMBL" id="CUO50225.1"/>
    </source>
</evidence>
<name>A0A173S4E4_9FIRM</name>
<dbReference type="Proteomes" id="UP000095679">
    <property type="component" value="Unassembled WGS sequence"/>
</dbReference>
<protein>
    <submittedName>
        <fullName evidence="5">NADH-quinone oxidoreductase subunit 9</fullName>
        <ecNumber evidence="5">1.6.5.11</ecNumber>
    </submittedName>
</protein>
<dbReference type="EMBL" id="CYYC01000005">
    <property type="protein sequence ID" value="CUM84619.1"/>
    <property type="molecule type" value="Genomic_DNA"/>
</dbReference>
<dbReference type="PROSITE" id="PS51379">
    <property type="entry name" value="4FE4S_FER_2"/>
    <property type="match status" value="3"/>
</dbReference>
<evidence type="ECO:0000256" key="3">
    <source>
        <dbReference type="ARBA" id="ARBA00023014"/>
    </source>
</evidence>
<feature type="domain" description="4Fe-4S ferredoxin-type" evidence="4">
    <location>
        <begin position="71"/>
        <end position="100"/>
    </location>
</feature>
<dbReference type="Gene3D" id="3.30.70.20">
    <property type="match status" value="2"/>
</dbReference>
<accession>A0A173S4E4</accession>
<dbReference type="EC" id="1.6.5.11" evidence="5"/>
<feature type="domain" description="4Fe-4S ferredoxin-type" evidence="4">
    <location>
        <begin position="145"/>
        <end position="174"/>
    </location>
</feature>
<evidence type="ECO:0000313" key="5">
    <source>
        <dbReference type="EMBL" id="CUM84619.1"/>
    </source>
</evidence>
<dbReference type="GeneID" id="75048371"/>
<keyword evidence="5" id="KW-0560">Oxidoreductase</keyword>
<dbReference type="CDD" id="cd10549">
    <property type="entry name" value="MtMvhB_like"/>
    <property type="match status" value="1"/>
</dbReference>
<reference evidence="7 8" key="1">
    <citation type="submission" date="2015-09" db="EMBL/GenBank/DDBJ databases">
        <authorList>
            <consortium name="Pathogen Informatics"/>
        </authorList>
    </citation>
    <scope>NUCLEOTIDE SEQUENCE [LARGE SCALE GENOMIC DNA]</scope>
    <source>
        <strain evidence="6 8">2789STDY5834835</strain>
        <strain evidence="5 7">2789STDY5834966</strain>
    </source>
</reference>
<evidence type="ECO:0000256" key="2">
    <source>
        <dbReference type="ARBA" id="ARBA00023004"/>
    </source>
</evidence>
<dbReference type="Pfam" id="PF00037">
    <property type="entry name" value="Fer4"/>
    <property type="match status" value="1"/>
</dbReference>
<evidence type="ECO:0000313" key="8">
    <source>
        <dbReference type="Proteomes" id="UP000095679"/>
    </source>
</evidence>
<dbReference type="InterPro" id="IPR050395">
    <property type="entry name" value="4Fe4S_Ferredoxin_RnfB"/>
</dbReference>
<sequence>MAVRRKKVAVIHCNGRPTRKEGFEQVTVTGNCQEILTQYSEGINICSYGCLGGGSCVEACRLHAVSIGERGIAKIDEEKCVGCGLCAKACPQHLIQVVPTENTIQPQCANLDKGPKAIQGCAVSCIGCRICEKYCPCKAIKVVDNHAVICQEKCIACGMCAVKCPRGVIHDKNGILSIR</sequence>
<dbReference type="GO" id="GO:0046872">
    <property type="term" value="F:metal ion binding"/>
    <property type="evidence" value="ECO:0007669"/>
    <property type="project" value="UniProtKB-KW"/>
</dbReference>
<dbReference type="InterPro" id="IPR017896">
    <property type="entry name" value="4Fe4S_Fe-S-bd"/>
</dbReference>
<dbReference type="RefSeq" id="WP_005348180.1">
    <property type="nucleotide sequence ID" value="NZ_BLYK01000041.1"/>
</dbReference>
<evidence type="ECO:0000313" key="7">
    <source>
        <dbReference type="Proteomes" id="UP000095390"/>
    </source>
</evidence>
<dbReference type="InterPro" id="IPR017900">
    <property type="entry name" value="4Fe4S_Fe_S_CS"/>
</dbReference>
<dbReference type="OrthoDB" id="9810688at2"/>
<gene>
    <name evidence="5" type="primary">nqo9</name>
    <name evidence="6" type="ORF">ERS852450_01909</name>
    <name evidence="5" type="ORF">ERS852578_00624</name>
</gene>
<organism evidence="5 7">
    <name type="scientific">Anaerobutyricum hallii</name>
    <dbReference type="NCBI Taxonomy" id="39488"/>
    <lineage>
        <taxon>Bacteria</taxon>
        <taxon>Bacillati</taxon>
        <taxon>Bacillota</taxon>
        <taxon>Clostridia</taxon>
        <taxon>Lachnospirales</taxon>
        <taxon>Lachnospiraceae</taxon>
        <taxon>Anaerobutyricum</taxon>
    </lineage>
</organism>
<dbReference type="Pfam" id="PF12800">
    <property type="entry name" value="Fer4_4"/>
    <property type="match status" value="1"/>
</dbReference>
<keyword evidence="3" id="KW-0411">Iron-sulfur</keyword>
<proteinExistence type="predicted"/>
<keyword evidence="1" id="KW-0479">Metal-binding</keyword>
<dbReference type="Proteomes" id="UP000095390">
    <property type="component" value="Unassembled WGS sequence"/>
</dbReference>
<dbReference type="PROSITE" id="PS00198">
    <property type="entry name" value="4FE4S_FER_1"/>
    <property type="match status" value="2"/>
</dbReference>
<dbReference type="SUPFAM" id="SSF54862">
    <property type="entry name" value="4Fe-4S ferredoxins"/>
    <property type="match status" value="2"/>
</dbReference>
<keyword evidence="2" id="KW-0408">Iron</keyword>
<evidence type="ECO:0000256" key="1">
    <source>
        <dbReference type="ARBA" id="ARBA00022723"/>
    </source>
</evidence>
<dbReference type="AlphaFoldDB" id="A0A173S4E4"/>
<feature type="domain" description="4Fe-4S ferredoxin-type" evidence="4">
    <location>
        <begin position="114"/>
        <end position="144"/>
    </location>
</feature>
<dbReference type="PANTHER" id="PTHR43560:SF1">
    <property type="entry name" value="ION-TRANSLOCATING OXIDOREDUCTASE COMPLEX SUBUNIT B"/>
    <property type="match status" value="1"/>
</dbReference>
<dbReference type="GO" id="GO:0016491">
    <property type="term" value="F:oxidoreductase activity"/>
    <property type="evidence" value="ECO:0007669"/>
    <property type="project" value="UniProtKB-KW"/>
</dbReference>
<evidence type="ECO:0000259" key="4">
    <source>
        <dbReference type="PROSITE" id="PS51379"/>
    </source>
</evidence>
<dbReference type="EMBL" id="CYZL01000015">
    <property type="protein sequence ID" value="CUO50225.1"/>
    <property type="molecule type" value="Genomic_DNA"/>
</dbReference>